<dbReference type="PANTHER" id="PTHR30096">
    <property type="entry name" value="4,5-DOPA DIOXYGENASE EXTRADIOL-LIKE PROTEIN"/>
    <property type="match status" value="1"/>
</dbReference>
<reference evidence="7" key="1">
    <citation type="submission" date="2020-11" db="EMBL/GenBank/DDBJ databases">
        <title>Azospira inquinata sp. nov.</title>
        <authorList>
            <person name="Moe W.M."/>
            <person name="Mikes M.C."/>
        </authorList>
    </citation>
    <scope>NUCLEOTIDE SEQUENCE</scope>
    <source>
        <strain evidence="7">Azo-3</strain>
    </source>
</reference>
<protein>
    <submittedName>
        <fullName evidence="7">Dioxygenase</fullName>
    </submittedName>
</protein>
<dbReference type="PANTHER" id="PTHR30096:SF0">
    <property type="entry name" value="4,5-DOPA DIOXYGENASE EXTRADIOL-LIKE PROTEIN"/>
    <property type="match status" value="1"/>
</dbReference>
<name>A0A975XTV4_9RHOO</name>
<gene>
    <name evidence="7" type="ORF">Azoinq_09675</name>
</gene>
<dbReference type="InterPro" id="IPR004183">
    <property type="entry name" value="Xdiol_dOase_suB"/>
</dbReference>
<evidence type="ECO:0000313" key="8">
    <source>
        <dbReference type="Proteomes" id="UP000683428"/>
    </source>
</evidence>
<evidence type="ECO:0000256" key="3">
    <source>
        <dbReference type="ARBA" id="ARBA00022723"/>
    </source>
</evidence>
<evidence type="ECO:0000256" key="2">
    <source>
        <dbReference type="ARBA" id="ARBA00007581"/>
    </source>
</evidence>
<keyword evidence="7" id="KW-0223">Dioxygenase</keyword>
<dbReference type="InterPro" id="IPR014436">
    <property type="entry name" value="Extradiol_dOase_DODA"/>
</dbReference>
<dbReference type="AlphaFoldDB" id="A0A975XTV4"/>
<accession>A0A975XTV4</accession>
<organism evidence="7 8">
    <name type="scientific">Azospira inquinata</name>
    <dbReference type="NCBI Taxonomy" id="2785627"/>
    <lineage>
        <taxon>Bacteria</taxon>
        <taxon>Pseudomonadati</taxon>
        <taxon>Pseudomonadota</taxon>
        <taxon>Betaproteobacteria</taxon>
        <taxon>Rhodocyclales</taxon>
        <taxon>Rhodocyclaceae</taxon>
        <taxon>Azospira</taxon>
    </lineage>
</organism>
<sequence length="278" mass="29774">MLPSLFVSHGSPTFALEPGRVGPLLHALGHQLERPRAILVVSPHWQTRQVEVGLTARPDTIHDFGGFPEVLYQLQYPAPGAPGVGADALTLLQAAGIPARANLQRGLDHGAWVVLMHLYPDHDIPVFQVSLTPDMDPRATYALGQALAPLGKQGVLLLGTGGITHNLYDFRMGMGGTLAYVPAFAEWLARTMAAGDLESLLDYRRLAPEAVRAHPTEEHLLPLFFALGAAGPEWTQVLRLEGGIEYGMLSMDAYRFGPGPDLGQLQAGAGQTSAVDLA</sequence>
<dbReference type="GO" id="GO:0016702">
    <property type="term" value="F:oxidoreductase activity, acting on single donors with incorporation of molecular oxygen, incorporation of two atoms of oxygen"/>
    <property type="evidence" value="ECO:0007669"/>
    <property type="project" value="UniProtKB-ARBA"/>
</dbReference>
<evidence type="ECO:0000256" key="4">
    <source>
        <dbReference type="ARBA" id="ARBA00022833"/>
    </source>
</evidence>
<dbReference type="GO" id="GO:0008270">
    <property type="term" value="F:zinc ion binding"/>
    <property type="evidence" value="ECO:0007669"/>
    <property type="project" value="InterPro"/>
</dbReference>
<dbReference type="CDD" id="cd07363">
    <property type="entry name" value="45_DOPA_Dioxygenase"/>
    <property type="match status" value="1"/>
</dbReference>
<comment type="similarity">
    <text evidence="2">Belongs to the DODA-type extradiol aromatic ring-opening dioxygenase family.</text>
</comment>
<dbReference type="GO" id="GO:0008198">
    <property type="term" value="F:ferrous iron binding"/>
    <property type="evidence" value="ECO:0007669"/>
    <property type="project" value="InterPro"/>
</dbReference>
<evidence type="ECO:0000256" key="5">
    <source>
        <dbReference type="ARBA" id="ARBA00023002"/>
    </source>
</evidence>
<keyword evidence="4" id="KW-0862">Zinc</keyword>
<keyword evidence="8" id="KW-1185">Reference proteome</keyword>
<keyword evidence="5" id="KW-0560">Oxidoreductase</keyword>
<evidence type="ECO:0000256" key="1">
    <source>
        <dbReference type="ARBA" id="ARBA00001947"/>
    </source>
</evidence>
<dbReference type="EMBL" id="CP064782">
    <property type="protein sequence ID" value="QWT48136.1"/>
    <property type="molecule type" value="Genomic_DNA"/>
</dbReference>
<dbReference type="KEGG" id="aiq:Azoinq_09675"/>
<feature type="domain" description="Extradiol ring-cleavage dioxygenase class III enzyme subunit B" evidence="6">
    <location>
        <begin position="34"/>
        <end position="235"/>
    </location>
</feature>
<dbReference type="Proteomes" id="UP000683428">
    <property type="component" value="Chromosome"/>
</dbReference>
<keyword evidence="3" id="KW-0479">Metal-binding</keyword>
<dbReference type="Pfam" id="PF02900">
    <property type="entry name" value="LigB"/>
    <property type="match status" value="1"/>
</dbReference>
<dbReference type="PIRSF" id="PIRSF006157">
    <property type="entry name" value="Doxgns_DODA"/>
    <property type="match status" value="1"/>
</dbReference>
<evidence type="ECO:0000259" key="6">
    <source>
        <dbReference type="Pfam" id="PF02900"/>
    </source>
</evidence>
<comment type="cofactor">
    <cofactor evidence="1">
        <name>Zn(2+)</name>
        <dbReference type="ChEBI" id="CHEBI:29105"/>
    </cofactor>
</comment>
<dbReference type="RefSeq" id="WP_216129607.1">
    <property type="nucleotide sequence ID" value="NZ_CP064782.1"/>
</dbReference>
<proteinExistence type="inferred from homology"/>
<evidence type="ECO:0000313" key="7">
    <source>
        <dbReference type="EMBL" id="QWT48136.1"/>
    </source>
</evidence>